<dbReference type="EMBL" id="FZQP02006077">
    <property type="protein sequence ID" value="VVD02423.1"/>
    <property type="molecule type" value="Genomic_DNA"/>
</dbReference>
<organism evidence="2 3">
    <name type="scientific">Leptidea sinapis</name>
    <dbReference type="NCBI Taxonomy" id="189913"/>
    <lineage>
        <taxon>Eukaryota</taxon>
        <taxon>Metazoa</taxon>
        <taxon>Ecdysozoa</taxon>
        <taxon>Arthropoda</taxon>
        <taxon>Hexapoda</taxon>
        <taxon>Insecta</taxon>
        <taxon>Pterygota</taxon>
        <taxon>Neoptera</taxon>
        <taxon>Endopterygota</taxon>
        <taxon>Lepidoptera</taxon>
        <taxon>Glossata</taxon>
        <taxon>Ditrysia</taxon>
        <taxon>Papilionoidea</taxon>
        <taxon>Pieridae</taxon>
        <taxon>Dismorphiinae</taxon>
        <taxon>Leptidea</taxon>
    </lineage>
</organism>
<sequence>MNKNSVFESSVDSASTKRSLTISTPRPNKQKAKYYSSISPIKLFEETQLSQEISREKSVDKIKTKTSSKSQSISKTKYNLRNKNTVQNAFNESSCALKEVDLVTPTSDLESEKIAHIEKKQSEKSFKTLGESVQKSASSVENWIKENEGASVLEDIAKIVLEKVNTSLIEMNHHTKLKLCRLFVDFQALLKTNSEKQEELYRNGARDMMKEFTQMCDRKFSEINEECKKLDENARSNFKEEALKLVHDDFDRKLKFKNMLQQDLENEVNRYLKKPRID</sequence>
<reference evidence="2 3" key="1">
    <citation type="submission" date="2017-07" db="EMBL/GenBank/DDBJ databases">
        <authorList>
            <person name="Talla V."/>
            <person name="Backstrom N."/>
        </authorList>
    </citation>
    <scope>NUCLEOTIDE SEQUENCE [LARGE SCALE GENOMIC DNA]</scope>
</reference>
<feature type="compositionally biased region" description="Basic and acidic residues" evidence="1">
    <location>
        <begin position="53"/>
        <end position="63"/>
    </location>
</feature>
<feature type="compositionally biased region" description="Low complexity" evidence="1">
    <location>
        <begin position="65"/>
        <end position="74"/>
    </location>
</feature>
<gene>
    <name evidence="2" type="ORF">LSINAPIS_LOCUS12642</name>
</gene>
<feature type="region of interest" description="Disordered" evidence="1">
    <location>
        <begin position="1"/>
        <end position="33"/>
    </location>
</feature>
<feature type="region of interest" description="Disordered" evidence="1">
    <location>
        <begin position="51"/>
        <end position="74"/>
    </location>
</feature>
<accession>A0A5E4QZS6</accession>
<name>A0A5E4QZS6_9NEOP</name>
<evidence type="ECO:0000313" key="2">
    <source>
        <dbReference type="EMBL" id="VVD02423.1"/>
    </source>
</evidence>
<proteinExistence type="predicted"/>
<feature type="compositionally biased region" description="Polar residues" evidence="1">
    <location>
        <begin position="1"/>
        <end position="27"/>
    </location>
</feature>
<dbReference type="Proteomes" id="UP000324832">
    <property type="component" value="Unassembled WGS sequence"/>
</dbReference>
<evidence type="ECO:0000256" key="1">
    <source>
        <dbReference type="SAM" id="MobiDB-lite"/>
    </source>
</evidence>
<evidence type="ECO:0000313" key="3">
    <source>
        <dbReference type="Proteomes" id="UP000324832"/>
    </source>
</evidence>
<protein>
    <submittedName>
        <fullName evidence="2">Uncharacterized protein</fullName>
    </submittedName>
</protein>
<dbReference type="AlphaFoldDB" id="A0A5E4QZS6"/>
<keyword evidence="3" id="KW-1185">Reference proteome</keyword>